<feature type="compositionally biased region" description="Low complexity" evidence="1">
    <location>
        <begin position="21"/>
        <end position="34"/>
    </location>
</feature>
<feature type="region of interest" description="Disordered" evidence="1">
    <location>
        <begin position="537"/>
        <end position="586"/>
    </location>
</feature>
<feature type="compositionally biased region" description="Basic and acidic residues" evidence="1">
    <location>
        <begin position="338"/>
        <end position="347"/>
    </location>
</feature>
<evidence type="ECO:0000256" key="1">
    <source>
        <dbReference type="SAM" id="MobiDB-lite"/>
    </source>
</evidence>
<sequence>MNEALGSGVELEVRANRTPEKAPTAEAPPKSTAAKQYQVDLVPAWVAKRYSQSSVKPPLPSVMAQKYELWKDDLDFVAKQETYWGTVAPRLTDLRLVSHQPVQDGEEQEERRLSCTPCLDQGRECSKEMPICAQCRSEEAPAMCSYHVDRAYVPDSKRQGATKKKRRILDANLAVALEYLDGAMDDIEDGDLSNDDLSNDGAWKVGVQVERDPHEADSAVKESAKSDWLAKALFADDEGRGYHGPAKVPRKRGRPWKIPPGEKQPVKIKRSVGRPRKDPTEEEPVKSKRSWKVGMKDEELLEPVRSVNREKMAVKMAILEAERKRKNEDKNRRKGKGKLKDKLKDTAKAAPQRRGFTGRVMERYLKDTTRKLNTLITWTEAHKYPTGDQGQERSEVVAEAGVKDESDGETATPVVTKYKEQIANTFRPWVAQKDEKVIPSACDPPDTSLLQALHYYTSYYYTHVSPSPDMFEAMDMTSHIALGMIVQEVISDFAFKLGKDSQLEDIQVKVDKLVAAQYGDKWDKNFLDYLESRTGDRSLPLNQPAKKRRHSGSMDRSAESADDAGSDTDIGEDDDMSHDSRTWDELEELRRTTTSLGVGTMKELVNRTRFDISVEETLEMGLDGKETGRRSTSPLHVDSDLDSTGDTDAGSTSAGNGGWLTQSTLTSSKETPFKIALGNDSEISLSGEEDTEMHVRDATRSTTRGSEVALDRGDYDMPEIDFSPSILTQLSNNRFGSQPAFGLDDSSSDGDDGSDELDGPTLVRSQNLQEDSHESPEVEDGSSESDSEQEEKVTGEEKDKEAKDKATGEKDAKKKEDRKEESEKDVDSDKGGHMQEDYDGAYGASEDDCISPSVLTQVSATRFGSAFKLSRDESFSEEEDIYNPSGGRFVVRSQVVQDDSDDDSSEVSSDSDSGQEEQDEESEEKDTIAAKDAGDNKPTKEDHLKGHIAAETKENSAPIKKDYAEDDDEVVEEEVEVVSEITGASHHEESDAEPIELPKRLSGRAIEEFSVEMETVEVETEAETVDEIGTREQSKAGSEADVGMPSDEKHKTREFLTKKDDRFDEEEEDEDEEHKIRETLMEKDDRSNEKEQEEEEAKMEEDKDDPSQPVYMTVSATRFGSRFSASYNADDGDESEEEGTAYSFGTQSQVVYDDSTTSEEENVQSSSESDSD</sequence>
<feature type="compositionally biased region" description="Polar residues" evidence="1">
    <location>
        <begin position="725"/>
        <end position="736"/>
    </location>
</feature>
<feature type="compositionally biased region" description="Acidic residues" evidence="1">
    <location>
        <begin position="560"/>
        <end position="576"/>
    </location>
</feature>
<protein>
    <submittedName>
        <fullName evidence="2">Uncharacterized protein</fullName>
    </submittedName>
</protein>
<feature type="compositionally biased region" description="Acidic residues" evidence="1">
    <location>
        <begin position="746"/>
        <end position="758"/>
    </location>
</feature>
<feature type="region of interest" description="Disordered" evidence="1">
    <location>
        <begin position="321"/>
        <end position="353"/>
    </location>
</feature>
<accession>A0A9P6K8W5</accession>
<dbReference type="Proteomes" id="UP000723463">
    <property type="component" value="Unassembled WGS sequence"/>
</dbReference>
<feature type="region of interest" description="Disordered" evidence="1">
    <location>
        <begin position="680"/>
        <end position="848"/>
    </location>
</feature>
<feature type="region of interest" description="Disordered" evidence="1">
    <location>
        <begin position="239"/>
        <end position="290"/>
    </location>
</feature>
<gene>
    <name evidence="2" type="ORF">EC957_004196</name>
</gene>
<feature type="compositionally biased region" description="Basic and acidic residues" evidence="1">
    <location>
        <begin position="321"/>
        <end position="331"/>
    </location>
</feature>
<feature type="region of interest" description="Disordered" evidence="1">
    <location>
        <begin position="1012"/>
        <end position="1172"/>
    </location>
</feature>
<reference evidence="2" key="1">
    <citation type="journal article" date="2020" name="Fungal Divers.">
        <title>Resolving the Mortierellaceae phylogeny through synthesis of multi-gene phylogenetics and phylogenomics.</title>
        <authorList>
            <person name="Vandepol N."/>
            <person name="Liber J."/>
            <person name="Desiro A."/>
            <person name="Na H."/>
            <person name="Kennedy M."/>
            <person name="Barry K."/>
            <person name="Grigoriev I.V."/>
            <person name="Miller A.N."/>
            <person name="O'Donnell K."/>
            <person name="Stajich J.E."/>
            <person name="Bonito G."/>
        </authorList>
    </citation>
    <scope>NUCLEOTIDE SEQUENCE</scope>
    <source>
        <strain evidence="2">NRRL 2591</strain>
    </source>
</reference>
<feature type="compositionally biased region" description="Basic and acidic residues" evidence="1">
    <location>
        <begin position="275"/>
        <end position="286"/>
    </location>
</feature>
<feature type="region of interest" description="Disordered" evidence="1">
    <location>
        <begin position="868"/>
        <end position="999"/>
    </location>
</feature>
<organism evidence="2 3">
    <name type="scientific">Mortierella hygrophila</name>
    <dbReference type="NCBI Taxonomy" id="979708"/>
    <lineage>
        <taxon>Eukaryota</taxon>
        <taxon>Fungi</taxon>
        <taxon>Fungi incertae sedis</taxon>
        <taxon>Mucoromycota</taxon>
        <taxon>Mortierellomycotina</taxon>
        <taxon>Mortierellomycetes</taxon>
        <taxon>Mortierellales</taxon>
        <taxon>Mortierellaceae</taxon>
        <taxon>Mortierella</taxon>
    </lineage>
</organism>
<proteinExistence type="predicted"/>
<feature type="compositionally biased region" description="Polar residues" evidence="1">
    <location>
        <begin position="646"/>
        <end position="665"/>
    </location>
</feature>
<feature type="compositionally biased region" description="Low complexity" evidence="1">
    <location>
        <begin position="1163"/>
        <end position="1172"/>
    </location>
</feature>
<keyword evidence="3" id="KW-1185">Reference proteome</keyword>
<feature type="compositionally biased region" description="Basic and acidic residues" evidence="1">
    <location>
        <begin position="1046"/>
        <end position="1062"/>
    </location>
</feature>
<feature type="compositionally biased region" description="Basic and acidic residues" evidence="1">
    <location>
        <begin position="925"/>
        <end position="963"/>
    </location>
</feature>
<feature type="region of interest" description="Disordered" evidence="1">
    <location>
        <begin position="1"/>
        <end position="34"/>
    </location>
</feature>
<evidence type="ECO:0000313" key="3">
    <source>
        <dbReference type="Proteomes" id="UP000723463"/>
    </source>
</evidence>
<feature type="compositionally biased region" description="Acidic residues" evidence="1">
    <location>
        <begin position="1063"/>
        <end position="1072"/>
    </location>
</feature>
<dbReference type="AlphaFoldDB" id="A0A9P6K8W5"/>
<feature type="compositionally biased region" description="Polar residues" evidence="1">
    <location>
        <begin position="1114"/>
        <end position="1127"/>
    </location>
</feature>
<comment type="caution">
    <text evidence="2">The sequence shown here is derived from an EMBL/GenBank/DDBJ whole genome shotgun (WGS) entry which is preliminary data.</text>
</comment>
<feature type="compositionally biased region" description="Acidic residues" evidence="1">
    <location>
        <begin position="964"/>
        <end position="977"/>
    </location>
</feature>
<feature type="compositionally biased region" description="Acidic residues" evidence="1">
    <location>
        <begin position="913"/>
        <end position="924"/>
    </location>
</feature>
<feature type="compositionally biased region" description="Acidic residues" evidence="1">
    <location>
        <begin position="1130"/>
        <end position="1139"/>
    </location>
</feature>
<feature type="compositionally biased region" description="Acidic residues" evidence="1">
    <location>
        <begin position="1091"/>
        <end position="1104"/>
    </location>
</feature>
<feature type="compositionally biased region" description="Basic and acidic residues" evidence="1">
    <location>
        <begin position="790"/>
        <end position="836"/>
    </location>
</feature>
<dbReference type="EMBL" id="JAAAXW010000002">
    <property type="protein sequence ID" value="KAF9551872.1"/>
    <property type="molecule type" value="Genomic_DNA"/>
</dbReference>
<feature type="compositionally biased region" description="Basic and acidic residues" evidence="1">
    <location>
        <begin position="11"/>
        <end position="20"/>
    </location>
</feature>
<evidence type="ECO:0000313" key="2">
    <source>
        <dbReference type="EMBL" id="KAF9551872.1"/>
    </source>
</evidence>
<feature type="compositionally biased region" description="Acidic residues" evidence="1">
    <location>
        <begin position="1012"/>
        <end position="1026"/>
    </location>
</feature>
<feature type="compositionally biased region" description="Basic and acidic residues" evidence="1">
    <location>
        <begin position="1073"/>
        <end position="1090"/>
    </location>
</feature>
<name>A0A9P6K8W5_9FUNG</name>
<feature type="compositionally biased region" description="Basic and acidic residues" evidence="1">
    <location>
        <begin position="577"/>
        <end position="586"/>
    </location>
</feature>
<feature type="region of interest" description="Disordered" evidence="1">
    <location>
        <begin position="621"/>
        <end position="665"/>
    </location>
</feature>
<feature type="compositionally biased region" description="Acidic residues" evidence="1">
    <location>
        <begin position="777"/>
        <end position="789"/>
    </location>
</feature>